<comment type="caution">
    <text evidence="1">The sequence shown here is derived from an EMBL/GenBank/DDBJ whole genome shotgun (WGS) entry which is preliminary data.</text>
</comment>
<proteinExistence type="predicted"/>
<accession>A0ACC3TB77</accession>
<name>A0ACC3TB77_LIPKO</name>
<evidence type="ECO:0000313" key="2">
    <source>
        <dbReference type="Proteomes" id="UP001433508"/>
    </source>
</evidence>
<evidence type="ECO:0000313" key="1">
    <source>
        <dbReference type="EMBL" id="KAK9241186.1"/>
    </source>
</evidence>
<reference evidence="2" key="1">
    <citation type="journal article" date="2024" name="Front. Bioeng. Biotechnol.">
        <title>Genome-scale model development and genomic sequencing of the oleaginous clade Lipomyces.</title>
        <authorList>
            <person name="Czajka J.J."/>
            <person name="Han Y."/>
            <person name="Kim J."/>
            <person name="Mondo S.J."/>
            <person name="Hofstad B.A."/>
            <person name="Robles A."/>
            <person name="Haridas S."/>
            <person name="Riley R."/>
            <person name="LaButti K."/>
            <person name="Pangilinan J."/>
            <person name="Andreopoulos W."/>
            <person name="Lipzen A."/>
            <person name="Yan J."/>
            <person name="Wang M."/>
            <person name="Ng V."/>
            <person name="Grigoriev I.V."/>
            <person name="Spatafora J.W."/>
            <person name="Magnuson J.K."/>
            <person name="Baker S.E."/>
            <person name="Pomraning K.R."/>
        </authorList>
    </citation>
    <scope>NUCLEOTIDE SEQUENCE [LARGE SCALE GENOMIC DNA]</scope>
    <source>
        <strain evidence="2">CBS 7786</strain>
    </source>
</reference>
<organism evidence="1 2">
    <name type="scientific">Lipomyces kononenkoae</name>
    <name type="common">Yeast</name>
    <dbReference type="NCBI Taxonomy" id="34357"/>
    <lineage>
        <taxon>Eukaryota</taxon>
        <taxon>Fungi</taxon>
        <taxon>Dikarya</taxon>
        <taxon>Ascomycota</taxon>
        <taxon>Saccharomycotina</taxon>
        <taxon>Lipomycetes</taxon>
        <taxon>Lipomycetales</taxon>
        <taxon>Lipomycetaceae</taxon>
        <taxon>Lipomyces</taxon>
    </lineage>
</organism>
<gene>
    <name evidence="1" type="ORF">V1525DRAFT_368145</name>
</gene>
<dbReference type="EMBL" id="MU971335">
    <property type="protein sequence ID" value="KAK9241186.1"/>
    <property type="molecule type" value="Genomic_DNA"/>
</dbReference>
<dbReference type="Proteomes" id="UP001433508">
    <property type="component" value="Unassembled WGS sequence"/>
</dbReference>
<protein>
    <submittedName>
        <fullName evidence="1">Uncharacterized protein</fullName>
    </submittedName>
</protein>
<sequence length="430" mass="47829">MSVIFSFQLPTTGIFSFCDCISSTERYQLLADADVHRARLRDVLKRAKRNNIQDMLEVVKVCFLIFLFSDFFWASEGTIEDYIPYVFTIKDGLEAGELLLDAEIVTSWRLPLSASTLHVVENQKVQVPTIYFEISMTLLTYALSLLSLGEETYQVGQSDDKWKQATANLLSAQAVLIYLSTHPLKLGSSPPIDLHPSTLTPLINLISGSLHLLVIYKSLPSPSTTSKPPPASLMSRVSIYALDQFSAALTLLSARNDALLNWLQDSKSYTTAVAERYMAVERESKGDVGFAIAFCVAARAELKSGKATELLKQSAKLLHKKPSIPRTASSSSSGDGGKQRDGIQVNIRALRQELEELEKSYRAQNDSVTFQKIPDVAEIKRNWPSGREVVPPRSEWVPPKSVVDWDSVEEVVDENRHGVKVGYSGQGQYY</sequence>
<keyword evidence="2" id="KW-1185">Reference proteome</keyword>